<evidence type="ECO:0008006" key="4">
    <source>
        <dbReference type="Google" id="ProtNLM"/>
    </source>
</evidence>
<reference evidence="2" key="1">
    <citation type="submission" date="2022-12" db="EMBL/GenBank/DDBJ databases">
        <title>Genome sequence of HCMS5-2.</title>
        <authorList>
            <person name="Woo H."/>
        </authorList>
    </citation>
    <scope>NUCLEOTIDE SEQUENCE</scope>
    <source>
        <strain evidence="2">HCMS5-2</strain>
    </source>
</reference>
<comment type="caution">
    <text evidence="2">The sequence shown here is derived from an EMBL/GenBank/DDBJ whole genome shotgun (WGS) entry which is preliminary data.</text>
</comment>
<dbReference type="Proteomes" id="UP001144347">
    <property type="component" value="Unassembled WGS sequence"/>
</dbReference>
<protein>
    <recommendedName>
        <fullName evidence="4">C1q domain-containing protein</fullName>
    </recommendedName>
</protein>
<keyword evidence="3" id="KW-1185">Reference proteome</keyword>
<gene>
    <name evidence="2" type="ORF">O0955_18105</name>
</gene>
<proteinExistence type="predicted"/>
<organism evidence="2 3">
    <name type="scientific">Pedobacter punctiformis</name>
    <dbReference type="NCBI Taxonomy" id="3004097"/>
    <lineage>
        <taxon>Bacteria</taxon>
        <taxon>Pseudomonadati</taxon>
        <taxon>Bacteroidota</taxon>
        <taxon>Sphingobacteriia</taxon>
        <taxon>Sphingobacteriales</taxon>
        <taxon>Sphingobacteriaceae</taxon>
        <taxon>Pedobacter</taxon>
    </lineage>
</organism>
<dbReference type="Gene3D" id="2.60.120.40">
    <property type="match status" value="1"/>
</dbReference>
<dbReference type="SUPFAM" id="SSF49842">
    <property type="entry name" value="TNF-like"/>
    <property type="match status" value="1"/>
</dbReference>
<evidence type="ECO:0000313" key="3">
    <source>
        <dbReference type="Proteomes" id="UP001144347"/>
    </source>
</evidence>
<name>A0ABT4LDE3_9SPHI</name>
<dbReference type="RefSeq" id="WP_269428970.1">
    <property type="nucleotide sequence ID" value="NZ_JAPWGM010000010.1"/>
</dbReference>
<feature type="signal peptide" evidence="1">
    <location>
        <begin position="1"/>
        <end position="28"/>
    </location>
</feature>
<evidence type="ECO:0000256" key="1">
    <source>
        <dbReference type="SAM" id="SignalP"/>
    </source>
</evidence>
<evidence type="ECO:0000313" key="2">
    <source>
        <dbReference type="EMBL" id="MCZ4245930.1"/>
    </source>
</evidence>
<keyword evidence="1" id="KW-0732">Signal</keyword>
<dbReference type="EMBL" id="JAPWGM010000010">
    <property type="protein sequence ID" value="MCZ4245930.1"/>
    <property type="molecule type" value="Genomic_DNA"/>
</dbReference>
<dbReference type="InterPro" id="IPR008983">
    <property type="entry name" value="Tumour_necrosis_fac-like_dom"/>
</dbReference>
<feature type="chain" id="PRO_5045957586" description="C1q domain-containing protein" evidence="1">
    <location>
        <begin position="29"/>
        <end position="318"/>
    </location>
</feature>
<accession>A0ABT4LDE3</accession>
<sequence length="318" mass="34122">MKIIRNGIYCLLHTFVIAIFLTATTVMAQTAGIGTRTPAATNNTEVVTTAGNIIIDNTGKMGVLVANPLVALDFRSGTNQSVAIGMTNQTAAQAGAGALRYNPTPAIGVKGYLEYSDGTKWIGYFPYGKPHIVVMAEKTTQDVYIFEPGAIPTIGPQTNGMPQRTSAYLTNWTEKLDSDSGTPTNTFDPSTGEFIAPRDGVYFATFTFALQANYIKSWLATNANQTEAIWEVRDASGTIKQRVKTSNGYPSDTGSAYNTSGGTLISGSVCTVSVFMVKGDKLRPFSWISLADNEFNYAASSRPFDTTGGYNVLTIVEQ</sequence>